<feature type="domain" description="Conserved hypothetical protein CHP03032" evidence="6">
    <location>
        <begin position="246"/>
        <end position="321"/>
    </location>
</feature>
<reference evidence="7" key="1">
    <citation type="submission" date="2019-10" db="EMBL/GenBank/DDBJ databases">
        <authorList>
            <consortium name="Genoscope - CEA"/>
            <person name="William W."/>
        </authorList>
    </citation>
    <scope>NUCLEOTIDE SEQUENCE [LARGE SCALE GENOMIC DNA]</scope>
    <source>
        <strain evidence="7">BBR_PRJEB10992</strain>
    </source>
</reference>
<dbReference type="RefSeq" id="WP_231505991.1">
    <property type="nucleotide sequence ID" value="NZ_LR734869.1"/>
</dbReference>
<evidence type="ECO:0008006" key="9">
    <source>
        <dbReference type="Google" id="ProtNLM"/>
    </source>
</evidence>
<comment type="pathway">
    <text evidence="1">Protein modification; protein glycosylation.</text>
</comment>
<dbReference type="InterPro" id="IPR029489">
    <property type="entry name" value="OGT/SEC/SPY_C"/>
</dbReference>
<dbReference type="InterPro" id="IPR037919">
    <property type="entry name" value="OGT"/>
</dbReference>
<dbReference type="AlphaFoldDB" id="A0A7Z9BR27"/>
<evidence type="ECO:0000256" key="4">
    <source>
        <dbReference type="ARBA" id="ARBA00022803"/>
    </source>
</evidence>
<protein>
    <recommendedName>
        <fullName evidence="9">O-GlcNAc transferase C-terminal domain-containing protein</fullName>
    </recommendedName>
</protein>
<dbReference type="Gene3D" id="3.40.50.11380">
    <property type="match status" value="1"/>
</dbReference>
<keyword evidence="8" id="KW-1185">Reference proteome</keyword>
<evidence type="ECO:0000259" key="5">
    <source>
        <dbReference type="Pfam" id="PF13844"/>
    </source>
</evidence>
<accession>A0A7Z9BR27</accession>
<dbReference type="GO" id="GO:0097363">
    <property type="term" value="F:protein O-acetylglucosaminyltransferase activity"/>
    <property type="evidence" value="ECO:0007669"/>
    <property type="project" value="TreeGrafter"/>
</dbReference>
<feature type="domain" description="O-GlcNAc transferase C-terminal" evidence="5">
    <location>
        <begin position="3"/>
        <end position="155"/>
    </location>
</feature>
<gene>
    <name evidence="7" type="ORF">PL8927_600189</name>
</gene>
<organism evidence="7 8">
    <name type="scientific">Planktothrix serta PCC 8927</name>
    <dbReference type="NCBI Taxonomy" id="671068"/>
    <lineage>
        <taxon>Bacteria</taxon>
        <taxon>Bacillati</taxon>
        <taxon>Cyanobacteriota</taxon>
        <taxon>Cyanophyceae</taxon>
        <taxon>Oscillatoriophycideae</taxon>
        <taxon>Oscillatoriales</taxon>
        <taxon>Microcoleaceae</taxon>
        <taxon>Planktothrix</taxon>
    </lineage>
</organism>
<keyword evidence="4" id="KW-0802">TPR repeat</keyword>
<dbReference type="GO" id="GO:0006493">
    <property type="term" value="P:protein O-linked glycosylation"/>
    <property type="evidence" value="ECO:0007669"/>
    <property type="project" value="InterPro"/>
</dbReference>
<evidence type="ECO:0000313" key="7">
    <source>
        <dbReference type="EMBL" id="VXD17945.1"/>
    </source>
</evidence>
<dbReference type="EMBL" id="CZCU02000136">
    <property type="protein sequence ID" value="VXD17945.1"/>
    <property type="molecule type" value="Genomic_DNA"/>
</dbReference>
<sequence>MRSRIGILQKVPNSVLWLLDSNPEANRNLKYEAKLRGIKGDRLIFAPRLLQEEHLSRHIWIDLFLDTLYYNAHTTGSDALWMGIPFITCPGETFAARVGASLLNAVNLPQLIVNSLEDYEKLAVHLATHPQELRKLKDDLNENRRQLPLFNTPQTVRYLELGYLKVWERYQSGASPEAIQIDKAEGIGKEAEGRLKTDLKSNLVRNLGDENLEKVRDLRDKSMEEKQNGKGVASADSPQDLMGDREFPSWLTSQQISLACTTYQTSRLMLIGSNPETNTISGYWRIFDRAMGLYCTHNRIYLSSKYQLWQLENVLEKGNLYHGN</sequence>
<dbReference type="Pfam" id="PF13844">
    <property type="entry name" value="Glyco_transf_41"/>
    <property type="match status" value="1"/>
</dbReference>
<dbReference type="PANTHER" id="PTHR44366:SF1">
    <property type="entry name" value="UDP-N-ACETYLGLUCOSAMINE--PEPTIDE N-ACETYLGLUCOSAMINYLTRANSFERASE 110 KDA SUBUNIT"/>
    <property type="match status" value="1"/>
</dbReference>
<keyword evidence="2" id="KW-0808">Transferase</keyword>
<evidence type="ECO:0000313" key="8">
    <source>
        <dbReference type="Proteomes" id="UP000184550"/>
    </source>
</evidence>
<dbReference type="InterPro" id="IPR017481">
    <property type="entry name" value="CHP03032"/>
</dbReference>
<evidence type="ECO:0000256" key="2">
    <source>
        <dbReference type="ARBA" id="ARBA00022679"/>
    </source>
</evidence>
<evidence type="ECO:0000256" key="3">
    <source>
        <dbReference type="ARBA" id="ARBA00022737"/>
    </source>
</evidence>
<dbReference type="Pfam" id="PF16261">
    <property type="entry name" value="DUF4915"/>
    <property type="match status" value="1"/>
</dbReference>
<evidence type="ECO:0000259" key="6">
    <source>
        <dbReference type="Pfam" id="PF16261"/>
    </source>
</evidence>
<name>A0A7Z9BR27_9CYAN</name>
<dbReference type="Gene3D" id="3.40.50.2000">
    <property type="entry name" value="Glycogen Phosphorylase B"/>
    <property type="match status" value="1"/>
</dbReference>
<keyword evidence="3" id="KW-0677">Repeat</keyword>
<dbReference type="PANTHER" id="PTHR44366">
    <property type="entry name" value="UDP-N-ACETYLGLUCOSAMINE--PEPTIDE N-ACETYLGLUCOSAMINYLTRANSFERASE 110 KDA SUBUNIT"/>
    <property type="match status" value="1"/>
</dbReference>
<dbReference type="Proteomes" id="UP000184550">
    <property type="component" value="Unassembled WGS sequence"/>
</dbReference>
<proteinExistence type="predicted"/>
<evidence type="ECO:0000256" key="1">
    <source>
        <dbReference type="ARBA" id="ARBA00004922"/>
    </source>
</evidence>
<comment type="caution">
    <text evidence="7">The sequence shown here is derived from an EMBL/GenBank/DDBJ whole genome shotgun (WGS) entry which is preliminary data.</text>
</comment>